<dbReference type="AlphaFoldDB" id="A0A0F9FCR8"/>
<protein>
    <submittedName>
        <fullName evidence="1">Uncharacterized protein</fullName>
    </submittedName>
</protein>
<name>A0A0F9FCR8_9ZZZZ</name>
<reference evidence="1" key="1">
    <citation type="journal article" date="2015" name="Nature">
        <title>Complex archaea that bridge the gap between prokaryotes and eukaryotes.</title>
        <authorList>
            <person name="Spang A."/>
            <person name="Saw J.H."/>
            <person name="Jorgensen S.L."/>
            <person name="Zaremba-Niedzwiedzka K."/>
            <person name="Martijn J."/>
            <person name="Lind A.E."/>
            <person name="van Eijk R."/>
            <person name="Schleper C."/>
            <person name="Guy L."/>
            <person name="Ettema T.J."/>
        </authorList>
    </citation>
    <scope>NUCLEOTIDE SEQUENCE</scope>
</reference>
<gene>
    <name evidence="1" type="ORF">LCGC14_1967290</name>
</gene>
<dbReference type="EMBL" id="LAZR01021774">
    <property type="protein sequence ID" value="KKL84179.1"/>
    <property type="molecule type" value="Genomic_DNA"/>
</dbReference>
<evidence type="ECO:0000313" key="1">
    <source>
        <dbReference type="EMBL" id="KKL84179.1"/>
    </source>
</evidence>
<feature type="non-terminal residue" evidence="1">
    <location>
        <position position="80"/>
    </location>
</feature>
<comment type="caution">
    <text evidence="1">The sequence shown here is derived from an EMBL/GenBank/DDBJ whole genome shotgun (WGS) entry which is preliminary data.</text>
</comment>
<sequence length="80" mass="8764">MPGPDEKFSTLTTPLDDAVPVEYADQRIEHDLRFRLEAGYVLGKAGCEVPQELTLLGLKDDQGNPAGEMEVIYNGNDLSV</sequence>
<organism evidence="1">
    <name type="scientific">marine sediment metagenome</name>
    <dbReference type="NCBI Taxonomy" id="412755"/>
    <lineage>
        <taxon>unclassified sequences</taxon>
        <taxon>metagenomes</taxon>
        <taxon>ecological metagenomes</taxon>
    </lineage>
</organism>
<proteinExistence type="predicted"/>
<accession>A0A0F9FCR8</accession>